<feature type="binding site" evidence="1">
    <location>
        <position position="195"/>
    </location>
    <ligand>
        <name>a divalent metal cation</name>
        <dbReference type="ChEBI" id="CHEBI:60240"/>
        <label>1</label>
    </ligand>
</feature>
<dbReference type="RefSeq" id="WP_151891723.1">
    <property type="nucleotide sequence ID" value="NZ_VNIK02000018.1"/>
</dbReference>
<dbReference type="PANTHER" id="PTHR46124">
    <property type="entry name" value="D-AMINOACYL-TRNA DEACYLASE"/>
    <property type="match status" value="1"/>
</dbReference>
<dbReference type="Gene3D" id="3.20.20.140">
    <property type="entry name" value="Metal-dependent hydrolases"/>
    <property type="match status" value="1"/>
</dbReference>
<evidence type="ECO:0000313" key="3">
    <source>
        <dbReference type="Proteomes" id="UP000319204"/>
    </source>
</evidence>
<sequence>MKYHDTHFHLDLMANPIDIVRQIEKHEIYTIAVTNSPQVYFYTENITKNSKYIRPALGLHPELVSERYKEIDQFISLLSKTKYIGEVGLDNYNKTPSDYKKQILVFEKIVSSCAAFGDKILTVHSRRAETDLLDIFGNEFPGKVILHWYSGSLKNLERAISLGYYFSINYQMTKSKNGQKIIDRIPINRLLIESDGPFTSLGSKKFTPLMVDSILDGICHSKNDINPKEIKQRILRNFYDLISCK</sequence>
<dbReference type="Proteomes" id="UP000319204">
    <property type="component" value="Unassembled WGS sequence"/>
</dbReference>
<dbReference type="NCBIfam" id="NF041926">
    <property type="entry name" value="QatD"/>
    <property type="match status" value="1"/>
</dbReference>
<dbReference type="InterPro" id="IPR032466">
    <property type="entry name" value="Metal_Hydrolase"/>
</dbReference>
<dbReference type="EMBL" id="VNIK02000018">
    <property type="protein sequence ID" value="KAB5483946.1"/>
    <property type="molecule type" value="Genomic_DNA"/>
</dbReference>
<gene>
    <name evidence="2" type="ORF">FOT42_017100</name>
</gene>
<feature type="binding site" evidence="1">
    <location>
        <position position="9"/>
    </location>
    <ligand>
        <name>a divalent metal cation</name>
        <dbReference type="ChEBI" id="CHEBI:60240"/>
        <label>1</label>
    </ligand>
</feature>
<name>A0A5N5INT9_9FLAO</name>
<comment type="caution">
    <text evidence="2">The sequence shown here is derived from an EMBL/GenBank/DDBJ whole genome shotgun (WGS) entry which is preliminary data.</text>
</comment>
<dbReference type="PANTHER" id="PTHR46124:SF2">
    <property type="entry name" value="D-AMINOACYL-TRNA DEACYLASE"/>
    <property type="match status" value="1"/>
</dbReference>
<dbReference type="SUPFAM" id="SSF51556">
    <property type="entry name" value="Metallo-dependent hydrolases"/>
    <property type="match status" value="1"/>
</dbReference>
<evidence type="ECO:0000256" key="1">
    <source>
        <dbReference type="PIRSR" id="PIRSR005902-1"/>
    </source>
</evidence>
<dbReference type="OrthoDB" id="9810005at2"/>
<feature type="binding site" evidence="1">
    <location>
        <position position="86"/>
    </location>
    <ligand>
        <name>a divalent metal cation</name>
        <dbReference type="ChEBI" id="CHEBI:60240"/>
        <label>1</label>
    </ligand>
</feature>
<organism evidence="2 3">
    <name type="scientific">Flagellimonas hadalis</name>
    <dbReference type="NCBI Taxonomy" id="2597517"/>
    <lineage>
        <taxon>Bacteria</taxon>
        <taxon>Pseudomonadati</taxon>
        <taxon>Bacteroidota</taxon>
        <taxon>Flavobacteriia</taxon>
        <taxon>Flavobacteriales</taxon>
        <taxon>Flavobacteriaceae</taxon>
        <taxon>Flagellimonas</taxon>
    </lineage>
</organism>
<keyword evidence="1" id="KW-0479">Metal-binding</keyword>
<protein>
    <submittedName>
        <fullName evidence="2">TatD family deoxyribonuclease</fullName>
    </submittedName>
</protein>
<dbReference type="AlphaFoldDB" id="A0A5N5INT9"/>
<feature type="binding site" evidence="1">
    <location>
        <position position="124"/>
    </location>
    <ligand>
        <name>a divalent metal cation</name>
        <dbReference type="ChEBI" id="CHEBI:60240"/>
        <label>2</label>
    </ligand>
</feature>
<feature type="binding site" evidence="1">
    <location>
        <position position="7"/>
    </location>
    <ligand>
        <name>a divalent metal cation</name>
        <dbReference type="ChEBI" id="CHEBI:60240"/>
        <label>1</label>
    </ligand>
</feature>
<dbReference type="GO" id="GO:0046872">
    <property type="term" value="F:metal ion binding"/>
    <property type="evidence" value="ECO:0007669"/>
    <property type="project" value="UniProtKB-KW"/>
</dbReference>
<proteinExistence type="predicted"/>
<dbReference type="InterPro" id="IPR049677">
    <property type="entry name" value="QatD"/>
</dbReference>
<dbReference type="Pfam" id="PF01026">
    <property type="entry name" value="TatD_DNase"/>
    <property type="match status" value="1"/>
</dbReference>
<dbReference type="GO" id="GO:0016788">
    <property type="term" value="F:hydrolase activity, acting on ester bonds"/>
    <property type="evidence" value="ECO:0007669"/>
    <property type="project" value="InterPro"/>
</dbReference>
<dbReference type="CDD" id="cd01310">
    <property type="entry name" value="TatD_DNAse"/>
    <property type="match status" value="1"/>
</dbReference>
<evidence type="ECO:0000313" key="2">
    <source>
        <dbReference type="EMBL" id="KAB5483946.1"/>
    </source>
</evidence>
<dbReference type="InterPro" id="IPR001130">
    <property type="entry name" value="TatD-like"/>
</dbReference>
<keyword evidence="3" id="KW-1185">Reference proteome</keyword>
<accession>A0A5N5INT9</accession>
<reference evidence="2" key="1">
    <citation type="submission" date="2019-10" db="EMBL/GenBank/DDBJ databases">
        <title>Muricauda hadale sp. nov., a piezophilic bacterium isolated from hadopelagic water of the Mariana Trench.</title>
        <authorList>
            <person name="Wei Y."/>
        </authorList>
    </citation>
    <scope>NUCLEOTIDE SEQUENCE [LARGE SCALE GENOMIC DNA]</scope>
    <source>
        <strain evidence="2">MT-229</strain>
    </source>
</reference>
<dbReference type="PIRSF" id="PIRSF005902">
    <property type="entry name" value="DNase_TatD"/>
    <property type="match status" value="1"/>
</dbReference>
<feature type="binding site" evidence="1">
    <location>
        <position position="147"/>
    </location>
    <ligand>
        <name>a divalent metal cation</name>
        <dbReference type="ChEBI" id="CHEBI:60240"/>
        <label>2</label>
    </ligand>
</feature>